<accession>A0ABR0SZM3</accession>
<protein>
    <submittedName>
        <fullName evidence="2">Uncharacterized protein</fullName>
    </submittedName>
</protein>
<keyword evidence="1" id="KW-1133">Transmembrane helix</keyword>
<dbReference type="EMBL" id="JAVFKD010000002">
    <property type="protein sequence ID" value="KAK5997630.1"/>
    <property type="molecule type" value="Genomic_DNA"/>
</dbReference>
<keyword evidence="1" id="KW-0472">Membrane</keyword>
<feature type="transmembrane region" description="Helical" evidence="1">
    <location>
        <begin position="68"/>
        <end position="88"/>
    </location>
</feature>
<dbReference type="Proteomes" id="UP001338125">
    <property type="component" value="Unassembled WGS sequence"/>
</dbReference>
<evidence type="ECO:0000313" key="3">
    <source>
        <dbReference type="Proteomes" id="UP001338125"/>
    </source>
</evidence>
<gene>
    <name evidence="2" type="ORF">PT974_02994</name>
</gene>
<evidence type="ECO:0000313" key="2">
    <source>
        <dbReference type="EMBL" id="KAK5997630.1"/>
    </source>
</evidence>
<feature type="transmembrane region" description="Helical" evidence="1">
    <location>
        <begin position="100"/>
        <end position="125"/>
    </location>
</feature>
<proteinExistence type="predicted"/>
<reference evidence="2 3" key="1">
    <citation type="submission" date="2024-01" db="EMBL/GenBank/DDBJ databases">
        <title>Complete genome of Cladobotryum mycophilum ATHUM6906.</title>
        <authorList>
            <person name="Christinaki A.C."/>
            <person name="Myridakis A.I."/>
            <person name="Kouvelis V.N."/>
        </authorList>
    </citation>
    <scope>NUCLEOTIDE SEQUENCE [LARGE SCALE GENOMIC DNA]</scope>
    <source>
        <strain evidence="2 3">ATHUM6906</strain>
    </source>
</reference>
<sequence length="232" mass="26048">MSISLALYAAIGLLMVDSIIELAFITSMVSWLHNTASGTFVVNDNGSTFDLAWKPMHMLLDQGHTANGAAGTAFVLVGLVGIFVLWLRSRRNYYSSKFSIFLYNTWIVFCILAFMLTIGALGYVFAVTNAHKGQTIDVAVAKTLRNQAKYPLDTWTPQNWFAAVLKLDLADASVRSDISHHLRIMRGWQYNLIPMFIIQFFTTILIVLDAMIRRKARPNSKQYSSVEQKATP</sequence>
<name>A0ABR0SZM3_9HYPO</name>
<comment type="caution">
    <text evidence="2">The sequence shown here is derived from an EMBL/GenBank/DDBJ whole genome shotgun (WGS) entry which is preliminary data.</text>
</comment>
<keyword evidence="3" id="KW-1185">Reference proteome</keyword>
<evidence type="ECO:0000256" key="1">
    <source>
        <dbReference type="SAM" id="Phobius"/>
    </source>
</evidence>
<organism evidence="2 3">
    <name type="scientific">Cladobotryum mycophilum</name>
    <dbReference type="NCBI Taxonomy" id="491253"/>
    <lineage>
        <taxon>Eukaryota</taxon>
        <taxon>Fungi</taxon>
        <taxon>Dikarya</taxon>
        <taxon>Ascomycota</taxon>
        <taxon>Pezizomycotina</taxon>
        <taxon>Sordariomycetes</taxon>
        <taxon>Hypocreomycetidae</taxon>
        <taxon>Hypocreales</taxon>
        <taxon>Hypocreaceae</taxon>
        <taxon>Cladobotryum</taxon>
    </lineage>
</organism>
<feature type="transmembrane region" description="Helical" evidence="1">
    <location>
        <begin position="192"/>
        <end position="212"/>
    </location>
</feature>
<keyword evidence="1" id="KW-0812">Transmembrane</keyword>